<dbReference type="GO" id="GO:0008270">
    <property type="term" value="F:zinc ion binding"/>
    <property type="evidence" value="ECO:0007669"/>
    <property type="project" value="UniProtKB-UniRule"/>
</dbReference>
<keyword evidence="1" id="KW-0539">Nucleus</keyword>
<dbReference type="Gramene" id="Jr15_06070_p1">
    <property type="protein sequence ID" value="cds.Jr15_06070_p1"/>
    <property type="gene ID" value="Jr15_06070"/>
</dbReference>
<comment type="similarity">
    <text evidence="1">Belongs to the FHY3/FAR1 family.</text>
</comment>
<protein>
    <recommendedName>
        <fullName evidence="1">Protein FAR1-RELATED SEQUENCE</fullName>
    </recommendedName>
</protein>
<sequence length="226" mass="25998">MGDHVKTVHYIVYYNDEECDMKCTCALFEMRGIICKRVFKVCQMKKIHVLLERYILDRWRKDLKRRYTLVKSSYDDLRDNADARRYELVVKRCMKLVMRVSPSGNHVNAFMRILDEFEHNFKGLPLESGSTKVNESDVVDKDKKILSPNVVRGKGRPPTKRKVPPVEKAAIKRKKKQACMKIFDDEQVGVGEVLTPQVGANVEDVVVGTQYSTVTQQALSGNDENL</sequence>
<dbReference type="InterPro" id="IPR031052">
    <property type="entry name" value="FHY3/FAR1"/>
</dbReference>
<keyword evidence="1" id="KW-0479">Metal-binding</keyword>
<accession>A0A2I4EQ32</accession>
<feature type="domain" description="SWIM-type" evidence="2">
    <location>
        <begin position="10"/>
        <end position="46"/>
    </location>
</feature>
<dbReference type="PANTHER" id="PTHR31669:SF297">
    <property type="entry name" value="PROTEIN FAR1-RELATED SEQUENCE"/>
    <property type="match status" value="1"/>
</dbReference>
<dbReference type="RefSeq" id="XP_018821501.1">
    <property type="nucleotide sequence ID" value="XM_018965956.1"/>
</dbReference>
<dbReference type="Proteomes" id="UP000235220">
    <property type="component" value="Chromosome 15"/>
</dbReference>
<evidence type="ECO:0000259" key="2">
    <source>
        <dbReference type="PROSITE" id="PS50966"/>
    </source>
</evidence>
<name>A0A2I4EQ32_JUGRE</name>
<dbReference type="PROSITE" id="PS50966">
    <property type="entry name" value="ZF_SWIM"/>
    <property type="match status" value="1"/>
</dbReference>
<proteinExistence type="inferred from homology"/>
<keyword evidence="3" id="KW-1185">Reference proteome</keyword>
<comment type="subcellular location">
    <subcellularLocation>
        <location evidence="1">Nucleus</location>
    </subcellularLocation>
</comment>
<keyword evidence="1" id="KW-0863">Zinc-finger</keyword>
<dbReference type="OrthoDB" id="1431838at2759"/>
<evidence type="ECO:0000313" key="4">
    <source>
        <dbReference type="RefSeq" id="XP_018821501.1"/>
    </source>
</evidence>
<dbReference type="GO" id="GO:0006355">
    <property type="term" value="P:regulation of DNA-templated transcription"/>
    <property type="evidence" value="ECO:0007669"/>
    <property type="project" value="UniProtKB-UniRule"/>
</dbReference>
<evidence type="ECO:0000313" key="3">
    <source>
        <dbReference type="Proteomes" id="UP000235220"/>
    </source>
</evidence>
<dbReference type="GeneID" id="108991625"/>
<dbReference type="GO" id="GO:0005634">
    <property type="term" value="C:nucleus"/>
    <property type="evidence" value="ECO:0007669"/>
    <property type="project" value="UniProtKB-SubCell"/>
</dbReference>
<keyword evidence="1" id="KW-0862">Zinc</keyword>
<dbReference type="PANTHER" id="PTHR31669">
    <property type="entry name" value="PROTEIN FAR1-RELATED SEQUENCE 10-RELATED"/>
    <property type="match status" value="1"/>
</dbReference>
<dbReference type="KEGG" id="jre:108991625"/>
<reference evidence="4" key="1">
    <citation type="submission" date="2025-08" db="UniProtKB">
        <authorList>
            <consortium name="RefSeq"/>
        </authorList>
    </citation>
    <scope>IDENTIFICATION</scope>
    <source>
        <tissue evidence="4">Leaves</tissue>
    </source>
</reference>
<organism evidence="3 4">
    <name type="scientific">Juglans regia</name>
    <name type="common">English walnut</name>
    <dbReference type="NCBI Taxonomy" id="51240"/>
    <lineage>
        <taxon>Eukaryota</taxon>
        <taxon>Viridiplantae</taxon>
        <taxon>Streptophyta</taxon>
        <taxon>Embryophyta</taxon>
        <taxon>Tracheophyta</taxon>
        <taxon>Spermatophyta</taxon>
        <taxon>Magnoliopsida</taxon>
        <taxon>eudicotyledons</taxon>
        <taxon>Gunneridae</taxon>
        <taxon>Pentapetalae</taxon>
        <taxon>rosids</taxon>
        <taxon>fabids</taxon>
        <taxon>Fagales</taxon>
        <taxon>Juglandaceae</taxon>
        <taxon>Juglans</taxon>
    </lineage>
</organism>
<gene>
    <name evidence="4" type="primary">LOC108991625</name>
</gene>
<dbReference type="AlphaFoldDB" id="A0A2I4EQ32"/>
<dbReference type="InterPro" id="IPR007527">
    <property type="entry name" value="Znf_SWIM"/>
</dbReference>
<comment type="function">
    <text evidence="1">Putative transcription activator involved in regulating light control of development.</text>
</comment>
<evidence type="ECO:0000256" key="1">
    <source>
        <dbReference type="RuleBase" id="RU367018"/>
    </source>
</evidence>